<dbReference type="AlphaFoldDB" id="A0A161YJX0"/>
<dbReference type="EMBL" id="AUXX01000045">
    <property type="protein sequence ID" value="KZN61600.1"/>
    <property type="molecule type" value="Genomic_DNA"/>
</dbReference>
<keyword evidence="1" id="KW-0732">Signal</keyword>
<protein>
    <recommendedName>
        <fullName evidence="4">Lipoprotein</fullName>
    </recommendedName>
</protein>
<dbReference type="PATRIC" id="fig|1365257.3.peg.4497"/>
<feature type="signal peptide" evidence="1">
    <location>
        <begin position="1"/>
        <end position="20"/>
    </location>
</feature>
<evidence type="ECO:0008006" key="4">
    <source>
        <dbReference type="Google" id="ProtNLM"/>
    </source>
</evidence>
<evidence type="ECO:0000313" key="2">
    <source>
        <dbReference type="EMBL" id="KZN61600.1"/>
    </source>
</evidence>
<proteinExistence type="predicted"/>
<reference evidence="2 3" key="1">
    <citation type="submission" date="2013-07" db="EMBL/GenBank/DDBJ databases">
        <title>Comparative Genomic and Metabolomic Analysis of Twelve Strains of Pseudoalteromonas luteoviolacea.</title>
        <authorList>
            <person name="Vynne N.G."/>
            <person name="Mansson M."/>
            <person name="Gram L."/>
        </authorList>
    </citation>
    <scope>NUCLEOTIDE SEQUENCE [LARGE SCALE GENOMIC DNA]</scope>
    <source>
        <strain evidence="2 3">S4060-1</strain>
    </source>
</reference>
<evidence type="ECO:0000256" key="1">
    <source>
        <dbReference type="SAM" id="SignalP"/>
    </source>
</evidence>
<gene>
    <name evidence="2" type="ORF">N478_05900</name>
</gene>
<dbReference type="Proteomes" id="UP000076661">
    <property type="component" value="Unassembled WGS sequence"/>
</dbReference>
<dbReference type="PROSITE" id="PS51257">
    <property type="entry name" value="PROKAR_LIPOPROTEIN"/>
    <property type="match status" value="1"/>
</dbReference>
<sequence>MRYFSTFAVVFLVSFLVACSDLDISIHESSEKSERSIKTKNCTQEMPCVFQDNIAFWVEIDKPQPETPFKIFFTSQQPIDVNSAHLEGVSMYMGKIPLMFEEQGEGLWQTEVMVGSCNLSEMEWKLVLHDSNNDKLDFSPSFYTYQ</sequence>
<evidence type="ECO:0000313" key="3">
    <source>
        <dbReference type="Proteomes" id="UP000076661"/>
    </source>
</evidence>
<organism evidence="2 3">
    <name type="scientific">Pseudoalteromonas luteoviolacea S4060-1</name>
    <dbReference type="NCBI Taxonomy" id="1365257"/>
    <lineage>
        <taxon>Bacteria</taxon>
        <taxon>Pseudomonadati</taxon>
        <taxon>Pseudomonadota</taxon>
        <taxon>Gammaproteobacteria</taxon>
        <taxon>Alteromonadales</taxon>
        <taxon>Pseudoalteromonadaceae</taxon>
        <taxon>Pseudoalteromonas</taxon>
    </lineage>
</organism>
<accession>A0A161YJX0</accession>
<comment type="caution">
    <text evidence="2">The sequence shown here is derived from an EMBL/GenBank/DDBJ whole genome shotgun (WGS) entry which is preliminary data.</text>
</comment>
<feature type="chain" id="PRO_5007829829" description="Lipoprotein" evidence="1">
    <location>
        <begin position="21"/>
        <end position="146"/>
    </location>
</feature>
<name>A0A161YJX0_9GAMM</name>